<evidence type="ECO:0000256" key="1">
    <source>
        <dbReference type="ARBA" id="ARBA00004999"/>
    </source>
</evidence>
<dbReference type="EC" id="5.4.99.17" evidence="8"/>
<evidence type="ECO:0000256" key="5">
    <source>
        <dbReference type="ARBA" id="ARBA00023235"/>
    </source>
</evidence>
<dbReference type="InterPro" id="IPR032697">
    <property type="entry name" value="SQ_cyclase_N"/>
</dbReference>
<evidence type="ECO:0000256" key="4">
    <source>
        <dbReference type="ARBA" id="ARBA00022737"/>
    </source>
</evidence>
<sequence length="667" mass="71799">MTTTAGGASRTNDPVPAADALARYALPASHPVEEAARRAVLRAAEHLLARQHAEGYWKGVTQSDVAYEAQDLLLRRFLGIRDERVTAATGRWIRSRQRADGTWSLVHDGPGHLGTTIQAYVALRLAGDRPDQAHMLRCAAWVRSSGGVAAGELTARIWLALFGWWSWDDLPEVPPEIIALPARAPLSIHSFNSWIRLVLVPLAVVSAHRPVRPAPFGIEELFAPGGPPAGPAAAGPHGGWEGAFRRLDRVLRACRGATPGPVRRAALTACVRWILERQEADGSWGGFGPMTGYAVLALHAQGFPLDHPVLRAALGALEDSAVWTGDGMRMTETVQSPVWDTALSVTALADAGVPAGHPALLGAADWLLTRQTTRPGDWAVRRPRLAPGGWSFEFHNQTYPDNDDTSEVILALRRVAPRDEARVDDAVERAARWTGGMQSRDGGWGAFDADSTGTLVNRLPFFDIGDYCADPPTADVTAHVVEMLAALGRRDDPRTRRGVRWLLDHQEDSGAWFGRWGMNHLYGTGCAVPALVAAGVPHDAPAVRRAVAWLASVQNADGGWGEDWRSYDDPAFAGRGPSTPSQTAWALLALLAAGERDGSAVRAGVAWLTGAQTEDGSWEEPQFTGTGVPGVQALNYGLYRHVFPLTALGRYTRRQNTGAVSARSAPN</sequence>
<name>A0ABW4PI04_9ACTN</name>
<evidence type="ECO:0000256" key="3">
    <source>
        <dbReference type="ARBA" id="ARBA00022723"/>
    </source>
</evidence>
<reference evidence="9" key="1">
    <citation type="journal article" date="2019" name="Int. J. Syst. Evol. Microbiol.">
        <title>The Global Catalogue of Microorganisms (GCM) 10K type strain sequencing project: providing services to taxonomists for standard genome sequencing and annotation.</title>
        <authorList>
            <consortium name="The Broad Institute Genomics Platform"/>
            <consortium name="The Broad Institute Genome Sequencing Center for Infectious Disease"/>
            <person name="Wu L."/>
            <person name="Ma J."/>
        </authorList>
    </citation>
    <scope>NUCLEOTIDE SEQUENCE [LARGE SCALE GENOMIC DNA]</scope>
    <source>
        <strain evidence="9">CGMCC 4.7455</strain>
    </source>
</reference>
<evidence type="ECO:0000259" key="6">
    <source>
        <dbReference type="Pfam" id="PF13243"/>
    </source>
</evidence>
<dbReference type="InterPro" id="IPR006400">
    <property type="entry name" value="Hopene-cyclase"/>
</dbReference>
<dbReference type="PANTHER" id="PTHR11764:SF20">
    <property type="entry name" value="LANOSTEROL SYNTHASE"/>
    <property type="match status" value="1"/>
</dbReference>
<comment type="caution">
    <text evidence="8">The sequence shown here is derived from an EMBL/GenBank/DDBJ whole genome shotgun (WGS) entry which is preliminary data.</text>
</comment>
<evidence type="ECO:0000313" key="9">
    <source>
        <dbReference type="Proteomes" id="UP001597365"/>
    </source>
</evidence>
<dbReference type="SUPFAM" id="SSF48239">
    <property type="entry name" value="Terpenoid cyclases/Protein prenyltransferases"/>
    <property type="match status" value="2"/>
</dbReference>
<keyword evidence="5 8" id="KW-0413">Isomerase</keyword>
<feature type="domain" description="Squalene cyclase C-terminal" evidence="6">
    <location>
        <begin position="336"/>
        <end position="652"/>
    </location>
</feature>
<evidence type="ECO:0000259" key="7">
    <source>
        <dbReference type="Pfam" id="PF13249"/>
    </source>
</evidence>
<dbReference type="InterPro" id="IPR032696">
    <property type="entry name" value="SQ_cyclase_C"/>
</dbReference>
<dbReference type="PANTHER" id="PTHR11764">
    <property type="entry name" value="TERPENE CYCLASE/MUTASE FAMILY MEMBER"/>
    <property type="match status" value="1"/>
</dbReference>
<feature type="domain" description="Squalene cyclase N-terminal" evidence="7">
    <location>
        <begin position="42"/>
        <end position="324"/>
    </location>
</feature>
<dbReference type="NCBIfam" id="TIGR01507">
    <property type="entry name" value="hopene_cyclase"/>
    <property type="match status" value="1"/>
</dbReference>
<protein>
    <submittedName>
        <fullName evidence="8">Squalene--hopene cyclase</fullName>
        <ecNumber evidence="8">5.4.99.17</ecNumber>
    </submittedName>
</protein>
<dbReference type="SFLD" id="SFLDG01016">
    <property type="entry name" value="Prenyltransferase_Like_2"/>
    <property type="match status" value="1"/>
</dbReference>
<dbReference type="InterPro" id="IPR008930">
    <property type="entry name" value="Terpenoid_cyclase/PrenylTrfase"/>
</dbReference>
<organism evidence="8 9">
    <name type="scientific">Streptomyces desertarenae</name>
    <dbReference type="NCBI Taxonomy" id="2666184"/>
    <lineage>
        <taxon>Bacteria</taxon>
        <taxon>Bacillati</taxon>
        <taxon>Actinomycetota</taxon>
        <taxon>Actinomycetes</taxon>
        <taxon>Kitasatosporales</taxon>
        <taxon>Streptomycetaceae</taxon>
        <taxon>Streptomyces</taxon>
    </lineage>
</organism>
<evidence type="ECO:0000313" key="8">
    <source>
        <dbReference type="EMBL" id="MFD1829670.1"/>
    </source>
</evidence>
<accession>A0ABW4PI04</accession>
<dbReference type="Pfam" id="PF13249">
    <property type="entry name" value="SQHop_cyclase_N"/>
    <property type="match status" value="1"/>
</dbReference>
<keyword evidence="3" id="KW-0479">Metal-binding</keyword>
<dbReference type="GO" id="GO:0051007">
    <property type="term" value="F:squalene-hopene cyclase activity"/>
    <property type="evidence" value="ECO:0007669"/>
    <property type="project" value="UniProtKB-EC"/>
</dbReference>
<proteinExistence type="inferred from homology"/>
<comment type="pathway">
    <text evidence="1">Secondary metabolite biosynthesis; hopanoid biosynthesis.</text>
</comment>
<dbReference type="EMBL" id="JBHUFU010000004">
    <property type="protein sequence ID" value="MFD1829670.1"/>
    <property type="molecule type" value="Genomic_DNA"/>
</dbReference>
<keyword evidence="4" id="KW-0677">Repeat</keyword>
<evidence type="ECO:0000256" key="2">
    <source>
        <dbReference type="ARBA" id="ARBA00009755"/>
    </source>
</evidence>
<keyword evidence="9" id="KW-1185">Reference proteome</keyword>
<gene>
    <name evidence="8" type="primary">shc</name>
    <name evidence="8" type="ORF">ACFSJS_08330</name>
</gene>
<dbReference type="Pfam" id="PF13243">
    <property type="entry name" value="SQHop_cyclase_C"/>
    <property type="match status" value="1"/>
</dbReference>
<dbReference type="Proteomes" id="UP001597365">
    <property type="component" value="Unassembled WGS sequence"/>
</dbReference>
<dbReference type="RefSeq" id="WP_380898456.1">
    <property type="nucleotide sequence ID" value="NZ_JBHUFU010000004.1"/>
</dbReference>
<dbReference type="NCBIfam" id="TIGR01787">
    <property type="entry name" value="squalene_cyclas"/>
    <property type="match status" value="1"/>
</dbReference>
<dbReference type="Gene3D" id="1.50.10.20">
    <property type="match status" value="2"/>
</dbReference>
<dbReference type="InterPro" id="IPR018333">
    <property type="entry name" value="Squalene_cyclase"/>
</dbReference>
<comment type="similarity">
    <text evidence="2">Belongs to the terpene cyclase/mutase family.</text>
</comment>